<feature type="compositionally biased region" description="Basic and acidic residues" evidence="1">
    <location>
        <begin position="97"/>
        <end position="106"/>
    </location>
</feature>
<dbReference type="Proteomes" id="UP000094444">
    <property type="component" value="Unassembled WGS sequence"/>
</dbReference>
<dbReference type="EMBL" id="MAVT02002971">
    <property type="protein sequence ID" value="POS68888.1"/>
    <property type="molecule type" value="Genomic_DNA"/>
</dbReference>
<dbReference type="AlphaFoldDB" id="A0A2P5HF47"/>
<feature type="compositionally biased region" description="Polar residues" evidence="1">
    <location>
        <begin position="126"/>
        <end position="138"/>
    </location>
</feature>
<evidence type="ECO:0000256" key="1">
    <source>
        <dbReference type="SAM" id="MobiDB-lite"/>
    </source>
</evidence>
<dbReference type="OrthoDB" id="5244165at2759"/>
<organism evidence="3 4">
    <name type="scientific">Diaporthe helianthi</name>
    <dbReference type="NCBI Taxonomy" id="158607"/>
    <lineage>
        <taxon>Eukaryota</taxon>
        <taxon>Fungi</taxon>
        <taxon>Dikarya</taxon>
        <taxon>Ascomycota</taxon>
        <taxon>Pezizomycotina</taxon>
        <taxon>Sordariomycetes</taxon>
        <taxon>Sordariomycetidae</taxon>
        <taxon>Diaporthales</taxon>
        <taxon>Diaporthaceae</taxon>
        <taxon>Diaporthe</taxon>
    </lineage>
</organism>
<sequence length="496" mass="54404">MDSPPQQDQLKQLGLEKPELEQAIDWLIQKQEAQQRRVSSWLATLQGRAPNNDHRQRNGRMLPHTPPASSHTSSVPRLPEASDIRNKSPSKRPIHAARVDLDETPKVLRGRSRLILQPVSPRKARQQSASPNHSPVKSTLDLSLLEKPVAVAKLRANFGRLPPDIQELVESVEGLRYHRPFMPMEVHSEVSSIMAHGGEGNPKASWFAPAFEEGGKQAALGELGTLLDIRHESFNASKFHKYEAAWNTTVHYPLLKLAFDDSSEQRRADERIRLGLGPDLGPDPSRKPVHIRVENITNATVTGDCVPCLRDDRAPQTADEQVEDHVFIPAWSLHSLSSSSVASSLGDEAGPAYPAPPLALRKTGHKKVDFAIVVDPEPGSTLHKAIEDIRLTMLRDTGLPWLTSMNPSNYGPLREALIAGVVETQVTTASTDPLVQLGLMVAAIHRRLHTLPVQGAAGPSAISKTGVLPPWPLLAITGHRWELYFACDGGSKIVST</sequence>
<dbReference type="STRING" id="158607.A0A2P5HF47"/>
<dbReference type="InParanoid" id="A0A2P5HF47"/>
<dbReference type="InterPro" id="IPR046797">
    <property type="entry name" value="PDDEXK_12"/>
</dbReference>
<feature type="domain" description="PD-(D/E)XK nuclease-like" evidence="2">
    <location>
        <begin position="202"/>
        <end position="487"/>
    </location>
</feature>
<evidence type="ECO:0000313" key="3">
    <source>
        <dbReference type="EMBL" id="POS68888.1"/>
    </source>
</evidence>
<name>A0A2P5HF47_DIAHE</name>
<proteinExistence type="predicted"/>
<accession>A0A2P5HF47</accession>
<keyword evidence="4" id="KW-1185">Reference proteome</keyword>
<reference evidence="3" key="1">
    <citation type="submission" date="2017-09" db="EMBL/GenBank/DDBJ databases">
        <title>Polyketide synthases of a Diaporthe helianthi virulent isolate.</title>
        <authorList>
            <person name="Baroncelli R."/>
        </authorList>
    </citation>
    <scope>NUCLEOTIDE SEQUENCE [LARGE SCALE GENOMIC DNA]</scope>
    <source>
        <strain evidence="3">7/96</strain>
    </source>
</reference>
<dbReference type="Pfam" id="PF20516">
    <property type="entry name" value="PDDEXK_12"/>
    <property type="match status" value="1"/>
</dbReference>
<evidence type="ECO:0000259" key="2">
    <source>
        <dbReference type="Pfam" id="PF20516"/>
    </source>
</evidence>
<protein>
    <recommendedName>
        <fullName evidence="2">PD-(D/E)XK nuclease-like domain-containing protein</fullName>
    </recommendedName>
</protein>
<feature type="region of interest" description="Disordered" evidence="1">
    <location>
        <begin position="43"/>
        <end position="138"/>
    </location>
</feature>
<feature type="compositionally biased region" description="Low complexity" evidence="1">
    <location>
        <begin position="67"/>
        <end position="76"/>
    </location>
</feature>
<comment type="caution">
    <text evidence="3">The sequence shown here is derived from an EMBL/GenBank/DDBJ whole genome shotgun (WGS) entry which is preliminary data.</text>
</comment>
<gene>
    <name evidence="3" type="ORF">DHEL01_v212718</name>
</gene>
<evidence type="ECO:0000313" key="4">
    <source>
        <dbReference type="Proteomes" id="UP000094444"/>
    </source>
</evidence>